<feature type="transmembrane region" description="Helical" evidence="2">
    <location>
        <begin position="413"/>
        <end position="435"/>
    </location>
</feature>
<dbReference type="EMBL" id="LXFE01000193">
    <property type="protein sequence ID" value="OLL26389.1"/>
    <property type="molecule type" value="Genomic_DNA"/>
</dbReference>
<keyword evidence="4" id="KW-1185">Reference proteome</keyword>
<comment type="caution">
    <text evidence="3">The sequence shown here is derived from an EMBL/GenBank/DDBJ whole genome shotgun (WGS) entry which is preliminary data.</text>
</comment>
<name>A0A1U7LUT5_NEOID</name>
<keyword evidence="2" id="KW-1133">Transmembrane helix</keyword>
<feature type="transmembrane region" description="Helical" evidence="2">
    <location>
        <begin position="21"/>
        <end position="40"/>
    </location>
</feature>
<dbReference type="Proteomes" id="UP000186594">
    <property type="component" value="Unassembled WGS sequence"/>
</dbReference>
<feature type="region of interest" description="Disordered" evidence="1">
    <location>
        <begin position="225"/>
        <end position="349"/>
    </location>
</feature>
<keyword evidence="2" id="KW-0812">Transmembrane</keyword>
<organism evidence="3 4">
    <name type="scientific">Neolecta irregularis (strain DAH-3)</name>
    <dbReference type="NCBI Taxonomy" id="1198029"/>
    <lineage>
        <taxon>Eukaryota</taxon>
        <taxon>Fungi</taxon>
        <taxon>Dikarya</taxon>
        <taxon>Ascomycota</taxon>
        <taxon>Taphrinomycotina</taxon>
        <taxon>Neolectales</taxon>
        <taxon>Neolectaceae</taxon>
        <taxon>Neolecta</taxon>
    </lineage>
</organism>
<feature type="compositionally biased region" description="Polar residues" evidence="1">
    <location>
        <begin position="333"/>
        <end position="349"/>
    </location>
</feature>
<evidence type="ECO:0000313" key="3">
    <source>
        <dbReference type="EMBL" id="OLL26389.1"/>
    </source>
</evidence>
<evidence type="ECO:0000256" key="2">
    <source>
        <dbReference type="SAM" id="Phobius"/>
    </source>
</evidence>
<evidence type="ECO:0000313" key="4">
    <source>
        <dbReference type="Proteomes" id="UP000186594"/>
    </source>
</evidence>
<gene>
    <name evidence="3" type="ORF">NEOLI_003193</name>
</gene>
<protein>
    <submittedName>
        <fullName evidence="3">Uncharacterized protein</fullName>
    </submittedName>
</protein>
<feature type="compositionally biased region" description="Polar residues" evidence="1">
    <location>
        <begin position="226"/>
        <end position="241"/>
    </location>
</feature>
<proteinExistence type="predicted"/>
<feature type="compositionally biased region" description="Polar residues" evidence="1">
    <location>
        <begin position="276"/>
        <end position="324"/>
    </location>
</feature>
<dbReference type="AlphaFoldDB" id="A0A1U7LUT5"/>
<keyword evidence="2" id="KW-0472">Membrane</keyword>
<sequence length="519" mass="55671">MVILNPYRRRNYVSILTFRQVFNNFPLAGMLFHPALWGFVELVLAGPADMRSNGTSGGPTEMPFRNKRQEIRNSLISSRNSIAPTSCDNTTSLNPSPNVVSLAKNPSSASFPFDFCLLDDVSATDTSSSAPTRSSQISEFEPESDTVPIWRTNNENLQTQSVSVEDTDLHMDMSPQIYATAGQDLNQQLDSTTPISSNESNTAAPVFHLPMTIIKINEIPSYDHTPISNPRTNAAQASLSRPLSGPSVVAGENTMPIGKANAENASIGPVLPGGLDSSSDASSQIGPTTQDNPINGQGTDTKTNDSLSGMQTVSPVNNTKTLPSSIGPFESPTIENNSRESCPTSTTNTRFSLDRTCRETAALTSPKVPERVLASPEIENAQDRDALSNLAASFQSSVSTDFPSKTPILSKKAIAVSVSLVLACFGALSGLVLFISIRRPSPLDLENNSRFTIRSFIDRGSVNSSKYTGSSLAMTRTSVVQSQPDMRSWAIPALPSNPAHVGSYKKQQSSAYPEILETG</sequence>
<reference evidence="3 4" key="1">
    <citation type="submission" date="2016-04" db="EMBL/GenBank/DDBJ databases">
        <title>Evolutionary innovation and constraint leading to complex multicellularity in the Ascomycota.</title>
        <authorList>
            <person name="Cisse O."/>
            <person name="Nguyen A."/>
            <person name="Hewitt D.A."/>
            <person name="Jedd G."/>
            <person name="Stajich J.E."/>
        </authorList>
    </citation>
    <scope>NUCLEOTIDE SEQUENCE [LARGE SCALE GENOMIC DNA]</scope>
    <source>
        <strain evidence="3 4">DAH-3</strain>
    </source>
</reference>
<evidence type="ECO:0000256" key="1">
    <source>
        <dbReference type="SAM" id="MobiDB-lite"/>
    </source>
</evidence>
<accession>A0A1U7LUT5</accession>